<dbReference type="InterPro" id="IPR026022">
    <property type="entry name" value="PhoU_dom"/>
</dbReference>
<dbReference type="NCBIfam" id="NF037997">
    <property type="entry name" value="Na_Pi_symport"/>
    <property type="match status" value="1"/>
</dbReference>
<evidence type="ECO:0000256" key="3">
    <source>
        <dbReference type="ARBA" id="ARBA00022692"/>
    </source>
</evidence>
<dbReference type="PANTHER" id="PTHR10010">
    <property type="entry name" value="SOLUTE CARRIER FAMILY 34 SODIUM PHOSPHATE , MEMBER 2-RELATED"/>
    <property type="match status" value="1"/>
</dbReference>
<proteinExistence type="predicted"/>
<dbReference type="SUPFAM" id="SSF109755">
    <property type="entry name" value="PhoU-like"/>
    <property type="match status" value="1"/>
</dbReference>
<feature type="transmembrane region" description="Helical" evidence="6">
    <location>
        <begin position="134"/>
        <end position="155"/>
    </location>
</feature>
<dbReference type="Gene3D" id="1.20.58.220">
    <property type="entry name" value="Phosphate transport system protein phou homolog 2, domain 2"/>
    <property type="match status" value="1"/>
</dbReference>
<evidence type="ECO:0000256" key="2">
    <source>
        <dbReference type="ARBA" id="ARBA00022475"/>
    </source>
</evidence>
<dbReference type="RefSeq" id="WP_147666097.1">
    <property type="nucleotide sequence ID" value="NZ_VDUW01000002.1"/>
</dbReference>
<comment type="subcellular location">
    <subcellularLocation>
        <location evidence="1">Cell membrane</location>
        <topology evidence="1">Multi-pass membrane protein</topology>
    </subcellularLocation>
</comment>
<dbReference type="InterPro" id="IPR038078">
    <property type="entry name" value="PhoU-like_sf"/>
</dbReference>
<dbReference type="AlphaFoldDB" id="A0A5C8NZE7"/>
<feature type="transmembrane region" description="Helical" evidence="6">
    <location>
        <begin position="284"/>
        <end position="305"/>
    </location>
</feature>
<dbReference type="InterPro" id="IPR003841">
    <property type="entry name" value="Na/Pi_transpt"/>
</dbReference>
<dbReference type="OrthoDB" id="9763003at2"/>
<reference evidence="8 9" key="1">
    <citation type="submission" date="2019-06" db="EMBL/GenBank/DDBJ databases">
        <title>Cerasibacillus sp. nov., isolated from maize field.</title>
        <authorList>
            <person name="Lin S.-Y."/>
            <person name="Tsai C.-F."/>
            <person name="Young C.-C."/>
        </authorList>
    </citation>
    <scope>NUCLEOTIDE SEQUENCE [LARGE SCALE GENOMIC DNA]</scope>
    <source>
        <strain evidence="8 9">CC-CFT480</strain>
    </source>
</reference>
<feature type="transmembrane region" description="Helical" evidence="6">
    <location>
        <begin position="242"/>
        <end position="264"/>
    </location>
</feature>
<dbReference type="GO" id="GO:0044341">
    <property type="term" value="P:sodium-dependent phosphate transport"/>
    <property type="evidence" value="ECO:0007669"/>
    <property type="project" value="InterPro"/>
</dbReference>
<keyword evidence="3 6" id="KW-0812">Transmembrane</keyword>
<evidence type="ECO:0000256" key="5">
    <source>
        <dbReference type="ARBA" id="ARBA00023136"/>
    </source>
</evidence>
<feature type="transmembrane region" description="Helical" evidence="6">
    <location>
        <begin position="108"/>
        <end position="128"/>
    </location>
</feature>
<accession>A0A5C8NZE7</accession>
<dbReference type="Pfam" id="PF02690">
    <property type="entry name" value="Na_Pi_cotrans"/>
    <property type="match status" value="1"/>
</dbReference>
<evidence type="ECO:0000256" key="1">
    <source>
        <dbReference type="ARBA" id="ARBA00004651"/>
    </source>
</evidence>
<feature type="transmembrane region" description="Helical" evidence="6">
    <location>
        <begin position="176"/>
        <end position="200"/>
    </location>
</feature>
<evidence type="ECO:0000256" key="4">
    <source>
        <dbReference type="ARBA" id="ARBA00022989"/>
    </source>
</evidence>
<evidence type="ECO:0000313" key="9">
    <source>
        <dbReference type="Proteomes" id="UP000321574"/>
    </source>
</evidence>
<name>A0A5C8NZE7_9BACI</name>
<feature type="transmembrane region" description="Helical" evidence="6">
    <location>
        <begin position="6"/>
        <end position="30"/>
    </location>
</feature>
<dbReference type="Pfam" id="PF01895">
    <property type="entry name" value="PhoU"/>
    <property type="match status" value="1"/>
</dbReference>
<sequence length="535" mass="59844">MELFFQSFLGFIGGLGIFLYGTHLLSNGLQRVAASKMRTYLTKLTDTRLKGLFSGILTTFLLQSSTVTSILLVGLVSSSALTLSQAFGVVLGSAIGTTFTVQILTFDISMYSSIFIFLGVIFIIFVKHDKWKSAGFILLSIGFIFFGIHLISSALEPLSEQARFLEILLSLSENPFIFAFISMVLTALFHSSAAMIIIGIAFVTNGVLTMEAVIPLVLGANVGSTIPVLISSTTSSKEGKKLAVFYFSFKFIGVALVFFGLAFLGPLMEMIPGNPGRQIANFHTIFNVWIAVIFLPFLPAIATLFKKLYPPKKKSPMFQVDLPEHLLTVPEEGLYQSKQEIVTLASLVHKGMIRRLEDYIDGKIDKQKLYEIEILIDASYIQIQQFLLKLAQKDLTDEQSNLEVKLLNILNDIEHIGDTVIRFISIADKVSKKNIILNEADLEKVKTLLHYIEKTYVDSLSAFRDDDLQLAKDNLQYQASIDQFEKDVKFEHFNSLIHKKEHNPDISAVYLDIINQLLHIYQHSMNISRTVLGLI</sequence>
<gene>
    <name evidence="8" type="ORF">FHP05_04765</name>
</gene>
<comment type="caution">
    <text evidence="8">The sequence shown here is derived from an EMBL/GenBank/DDBJ whole genome shotgun (WGS) entry which is preliminary data.</text>
</comment>
<evidence type="ECO:0000256" key="6">
    <source>
        <dbReference type="SAM" id="Phobius"/>
    </source>
</evidence>
<organism evidence="8 9">
    <name type="scientific">Cerasibacillus terrae</name>
    <dbReference type="NCBI Taxonomy" id="2498845"/>
    <lineage>
        <taxon>Bacteria</taxon>
        <taxon>Bacillati</taxon>
        <taxon>Bacillota</taxon>
        <taxon>Bacilli</taxon>
        <taxon>Bacillales</taxon>
        <taxon>Bacillaceae</taxon>
        <taxon>Cerasibacillus</taxon>
    </lineage>
</organism>
<evidence type="ECO:0000313" key="8">
    <source>
        <dbReference type="EMBL" id="TXL66698.1"/>
    </source>
</evidence>
<keyword evidence="9" id="KW-1185">Reference proteome</keyword>
<dbReference type="PANTHER" id="PTHR10010:SF46">
    <property type="entry name" value="SODIUM-DEPENDENT PHOSPHATE TRANSPORT PROTEIN 2B"/>
    <property type="match status" value="1"/>
</dbReference>
<keyword evidence="5 6" id="KW-0472">Membrane</keyword>
<dbReference type="GO" id="GO:0005886">
    <property type="term" value="C:plasma membrane"/>
    <property type="evidence" value="ECO:0007669"/>
    <property type="project" value="UniProtKB-SubCell"/>
</dbReference>
<evidence type="ECO:0000259" key="7">
    <source>
        <dbReference type="Pfam" id="PF01895"/>
    </source>
</evidence>
<dbReference type="Proteomes" id="UP000321574">
    <property type="component" value="Unassembled WGS sequence"/>
</dbReference>
<feature type="domain" description="PhoU" evidence="7">
    <location>
        <begin position="448"/>
        <end position="530"/>
    </location>
</feature>
<keyword evidence="2" id="KW-1003">Cell membrane</keyword>
<keyword evidence="4 6" id="KW-1133">Transmembrane helix</keyword>
<dbReference type="EMBL" id="VDUW01000002">
    <property type="protein sequence ID" value="TXL66698.1"/>
    <property type="molecule type" value="Genomic_DNA"/>
</dbReference>
<protein>
    <submittedName>
        <fullName evidence="8">Na/Pi cotransporter family protein</fullName>
    </submittedName>
</protein>
<dbReference type="GO" id="GO:0005436">
    <property type="term" value="F:sodium:phosphate symporter activity"/>
    <property type="evidence" value="ECO:0007669"/>
    <property type="project" value="InterPro"/>
</dbReference>